<gene>
    <name evidence="2" type="ORF">GETHLI_33700</name>
</gene>
<organism evidence="2 3">
    <name type="scientific">Geothrix limicola</name>
    <dbReference type="NCBI Taxonomy" id="2927978"/>
    <lineage>
        <taxon>Bacteria</taxon>
        <taxon>Pseudomonadati</taxon>
        <taxon>Acidobacteriota</taxon>
        <taxon>Holophagae</taxon>
        <taxon>Holophagales</taxon>
        <taxon>Holophagaceae</taxon>
        <taxon>Geothrix</taxon>
    </lineage>
</organism>
<reference evidence="2 3" key="1">
    <citation type="journal article" date="2023" name="Antonie Van Leeuwenhoek">
        <title>Mesoterricola silvestris gen. nov., sp. nov., Mesoterricola sediminis sp. nov., Geothrix oryzae sp. nov., Geothrix edaphica sp. nov., Geothrix rubra sp. nov., and Geothrix limicola sp. nov., six novel members of Acidobacteriota isolated from soils.</title>
        <authorList>
            <person name="Itoh H."/>
            <person name="Sugisawa Y."/>
            <person name="Mise K."/>
            <person name="Xu Z."/>
            <person name="Kuniyasu M."/>
            <person name="Ushijima N."/>
            <person name="Kawano K."/>
            <person name="Kobayashi E."/>
            <person name="Shiratori Y."/>
            <person name="Masuda Y."/>
            <person name="Senoo K."/>
        </authorList>
    </citation>
    <scope>NUCLEOTIDE SEQUENCE [LARGE SCALE GENOMIC DNA]</scope>
    <source>
        <strain evidence="2 3">Red804</strain>
    </source>
</reference>
<keyword evidence="1" id="KW-0812">Transmembrane</keyword>
<evidence type="ECO:0000256" key="1">
    <source>
        <dbReference type="SAM" id="Phobius"/>
    </source>
</evidence>
<keyword evidence="1" id="KW-1133">Transmembrane helix</keyword>
<dbReference type="Proteomes" id="UP001165069">
    <property type="component" value="Unassembled WGS sequence"/>
</dbReference>
<keyword evidence="1" id="KW-0472">Membrane</keyword>
<accession>A0ABQ5QJZ3</accession>
<feature type="transmembrane region" description="Helical" evidence="1">
    <location>
        <begin position="121"/>
        <end position="140"/>
    </location>
</feature>
<feature type="transmembrane region" description="Helical" evidence="1">
    <location>
        <begin position="82"/>
        <end position="101"/>
    </location>
</feature>
<feature type="transmembrane region" description="Helical" evidence="1">
    <location>
        <begin position="51"/>
        <end position="75"/>
    </location>
</feature>
<proteinExistence type="predicted"/>
<dbReference type="EMBL" id="BSDE01000009">
    <property type="protein sequence ID" value="GLH74868.1"/>
    <property type="molecule type" value="Genomic_DNA"/>
</dbReference>
<evidence type="ECO:0000313" key="2">
    <source>
        <dbReference type="EMBL" id="GLH74868.1"/>
    </source>
</evidence>
<name>A0ABQ5QJZ3_9BACT</name>
<keyword evidence="3" id="KW-1185">Reference proteome</keyword>
<dbReference type="Pfam" id="PF13160">
    <property type="entry name" value="DUF3995"/>
    <property type="match status" value="1"/>
</dbReference>
<protein>
    <submittedName>
        <fullName evidence="2">Membrane protein</fullName>
    </submittedName>
</protein>
<comment type="caution">
    <text evidence="2">The sequence shown here is derived from an EMBL/GenBank/DDBJ whole genome shotgun (WGS) entry which is preliminary data.</text>
</comment>
<dbReference type="RefSeq" id="WP_285577641.1">
    <property type="nucleotide sequence ID" value="NZ_BSDE01000009.1"/>
</dbReference>
<evidence type="ECO:0000313" key="3">
    <source>
        <dbReference type="Proteomes" id="UP001165069"/>
    </source>
</evidence>
<sequence length="142" mass="15088">MLLPLLSATLVTAFTALGILHVYWLGGGSLGITAAVPEKAGKPLFRPSKQATLLVALGLFGCAALVAVLVGWIPWPLSMRALRLLGLAVAALFLLRAIGDFKWVGFFKRERGTTFATLDTGLYSPLCLGLALGVLSLLLLRR</sequence>
<dbReference type="InterPro" id="IPR025058">
    <property type="entry name" value="DUF3995"/>
</dbReference>